<dbReference type="InterPro" id="IPR035979">
    <property type="entry name" value="RBD_domain_sf"/>
</dbReference>
<feature type="region of interest" description="Disordered" evidence="4">
    <location>
        <begin position="1"/>
        <end position="40"/>
    </location>
</feature>
<dbReference type="STRING" id="1537102.L0B286"/>
<dbReference type="EMBL" id="CP001670">
    <property type="protein sequence ID" value="AFZ81608.1"/>
    <property type="molecule type" value="Genomic_DNA"/>
</dbReference>
<dbReference type="KEGG" id="beq:BEWA_010220"/>
<dbReference type="OrthoDB" id="1875751at2759"/>
<feature type="region of interest" description="Disordered" evidence="4">
    <location>
        <begin position="379"/>
        <end position="404"/>
    </location>
</feature>
<feature type="compositionally biased region" description="Basic and acidic residues" evidence="4">
    <location>
        <begin position="24"/>
        <end position="40"/>
    </location>
</feature>
<dbReference type="Pfam" id="PF00076">
    <property type="entry name" value="RRM_1"/>
    <property type="match status" value="2"/>
</dbReference>
<dbReference type="PROSITE" id="PS50102">
    <property type="entry name" value="RRM"/>
    <property type="match status" value="2"/>
</dbReference>
<dbReference type="GO" id="GO:0000785">
    <property type="term" value="C:chromatin"/>
    <property type="evidence" value="ECO:0007669"/>
    <property type="project" value="TreeGrafter"/>
</dbReference>
<evidence type="ECO:0000259" key="5">
    <source>
        <dbReference type="PROSITE" id="PS50102"/>
    </source>
</evidence>
<evidence type="ECO:0000313" key="6">
    <source>
        <dbReference type="EMBL" id="AFZ81608.1"/>
    </source>
</evidence>
<evidence type="ECO:0000256" key="4">
    <source>
        <dbReference type="SAM" id="MobiDB-lite"/>
    </source>
</evidence>
<dbReference type="SMART" id="SM00360">
    <property type="entry name" value="RRM"/>
    <property type="match status" value="2"/>
</dbReference>
<dbReference type="PANTHER" id="PTHR48033:SF10">
    <property type="entry name" value="RNA-BINDING PROTEIN SQUID"/>
    <property type="match status" value="1"/>
</dbReference>
<dbReference type="GO" id="GO:0003723">
    <property type="term" value="F:RNA binding"/>
    <property type="evidence" value="ECO:0007669"/>
    <property type="project" value="UniProtKB-UniRule"/>
</dbReference>
<accession>L0B286</accession>
<dbReference type="GO" id="GO:0010468">
    <property type="term" value="P:regulation of gene expression"/>
    <property type="evidence" value="ECO:0007669"/>
    <property type="project" value="TreeGrafter"/>
</dbReference>
<keyword evidence="3" id="KW-0694">RNA-binding</keyword>
<name>L0B286_THEEQ</name>
<organism evidence="6 7">
    <name type="scientific">Theileria equi strain WA</name>
    <dbReference type="NCBI Taxonomy" id="1537102"/>
    <lineage>
        <taxon>Eukaryota</taxon>
        <taxon>Sar</taxon>
        <taxon>Alveolata</taxon>
        <taxon>Apicomplexa</taxon>
        <taxon>Aconoidasida</taxon>
        <taxon>Piroplasmida</taxon>
        <taxon>Theileriidae</taxon>
        <taxon>Theileria</taxon>
    </lineage>
</organism>
<proteinExistence type="predicted"/>
<evidence type="ECO:0000256" key="2">
    <source>
        <dbReference type="ARBA" id="ARBA00023242"/>
    </source>
</evidence>
<dbReference type="InterPro" id="IPR000504">
    <property type="entry name" value="RRM_dom"/>
</dbReference>
<dbReference type="eggNOG" id="KOG0118">
    <property type="taxonomic scope" value="Eukaryota"/>
</dbReference>
<dbReference type="GO" id="GO:0005654">
    <property type="term" value="C:nucleoplasm"/>
    <property type="evidence" value="ECO:0007669"/>
    <property type="project" value="TreeGrafter"/>
</dbReference>
<dbReference type="SUPFAM" id="SSF54928">
    <property type="entry name" value="RNA-binding domain, RBD"/>
    <property type="match status" value="2"/>
</dbReference>
<keyword evidence="2" id="KW-0539">Nucleus</keyword>
<comment type="subcellular location">
    <subcellularLocation>
        <location evidence="1">Nucleus</location>
    </subcellularLocation>
</comment>
<protein>
    <recommendedName>
        <fullName evidence="5">RRM domain-containing protein</fullName>
    </recommendedName>
</protein>
<dbReference type="VEuPathDB" id="PiroplasmaDB:BEWA_010220"/>
<dbReference type="RefSeq" id="XP_004831274.1">
    <property type="nucleotide sequence ID" value="XM_004831217.1"/>
</dbReference>
<dbReference type="Proteomes" id="UP000031512">
    <property type="component" value="Chromosome 3"/>
</dbReference>
<evidence type="ECO:0000313" key="7">
    <source>
        <dbReference type="Proteomes" id="UP000031512"/>
    </source>
</evidence>
<feature type="domain" description="RRM" evidence="5">
    <location>
        <begin position="191"/>
        <end position="267"/>
    </location>
</feature>
<dbReference type="InterPro" id="IPR012677">
    <property type="entry name" value="Nucleotide-bd_a/b_plait_sf"/>
</dbReference>
<feature type="compositionally biased region" description="Polar residues" evidence="4">
    <location>
        <begin position="381"/>
        <end position="398"/>
    </location>
</feature>
<dbReference type="GeneID" id="15805683"/>
<dbReference type="Gene3D" id="3.30.70.330">
    <property type="match status" value="2"/>
</dbReference>
<keyword evidence="7" id="KW-1185">Reference proteome</keyword>
<reference evidence="6 7" key="1">
    <citation type="journal article" date="2012" name="BMC Genomics">
        <title>Comparative genomic analysis and phylogenetic position of Theileria equi.</title>
        <authorList>
            <person name="Kappmeyer L.S."/>
            <person name="Thiagarajan M."/>
            <person name="Herndon D.R."/>
            <person name="Ramsay J.D."/>
            <person name="Caler E."/>
            <person name="Djikeng A."/>
            <person name="Gillespie J.J."/>
            <person name="Lau A.O."/>
            <person name="Roalson E.H."/>
            <person name="Silva J.C."/>
            <person name="Silva M.G."/>
            <person name="Suarez C.E."/>
            <person name="Ueti M.W."/>
            <person name="Nene V.M."/>
            <person name="Mealey R.H."/>
            <person name="Knowles D.P."/>
            <person name="Brayton K.A."/>
        </authorList>
    </citation>
    <scope>NUCLEOTIDE SEQUENCE [LARGE SCALE GENOMIC DNA]</scope>
    <source>
        <strain evidence="6 7">WA</strain>
    </source>
</reference>
<evidence type="ECO:0000256" key="3">
    <source>
        <dbReference type="PROSITE-ProRule" id="PRU00176"/>
    </source>
</evidence>
<feature type="domain" description="RRM" evidence="5">
    <location>
        <begin position="107"/>
        <end position="188"/>
    </location>
</feature>
<gene>
    <name evidence="6" type="ORF">BEWA_010220</name>
</gene>
<dbReference type="AlphaFoldDB" id="L0B286"/>
<sequence length="404" mass="45448">MARSKAKSHKTEKETSTTLQNKTTKSDIAEKGSRKKDDIANKFEQYESKDADYSIAKDKGDCMNSKLSTTQILPANDTNINKNERHVKERSFSTADDATPNAPDSTLKFFVGGLHPNCDEAELSNYFSKYGQIVTSQVMRDFMTGRHRGFGFVTLKIQSNTMDVFKDSHILTGKRVDVRTMQTDTAAGLRKKIFVGGLSKALNEEMLEEYFSKFGEIEKVTIMRQLDGTSRGFGFILFVAENSAENALKSPSHFVYGNKVDVRAAETRPKLNSMRGQDSAYSLGMMQTPTSDVYPSVYSQMSKDYSNFYKQGAYDPQYAQQQILQQYAQQQLLQQQMVQHQLAMANSYEGYYNSGGQVAPAYTQDSSKYPSMYGAYRGKTDSSYQSGATYTGTSNLKSYRQEPY</sequence>
<dbReference type="PANTHER" id="PTHR48033">
    <property type="entry name" value="RNA-BINDING (RRM/RBD/RNP MOTIFS) FAMILY PROTEIN"/>
    <property type="match status" value="1"/>
</dbReference>
<evidence type="ECO:0000256" key="1">
    <source>
        <dbReference type="ARBA" id="ARBA00004123"/>
    </source>
</evidence>